<gene>
    <name evidence="2" type="ORF">C0184_14080</name>
</gene>
<sequence length="269" mass="30450">MTFKRTVLQQLIQLCAPFRMFPTNLTPPERVQALIKQLHPLAPPTPFIRLGPRGDGGYVVPDDLHGIQACFSPGVGHISAFELACAERGMQVYMADASVEGLATHHPAFHFRKVFIGAMSDGQYLTLADWVTHELPADATGDLLLQMDIEGFEYEVLLATAPDLLQRFRIMIIEFHHLDQLWNKWFFHTASRAIVKLLQTHACVHIHPNNCCNIVRIGNIAIPPTMEFTFLRCDRLHGTTFRRDFPHPLDSDNTEKQRITLPVCWYGGA</sequence>
<dbReference type="EMBL" id="PNIQ01000945">
    <property type="protein sequence ID" value="PMP75353.1"/>
    <property type="molecule type" value="Genomic_DNA"/>
</dbReference>
<dbReference type="SUPFAM" id="SSF53335">
    <property type="entry name" value="S-adenosyl-L-methionine-dependent methyltransferases"/>
    <property type="match status" value="1"/>
</dbReference>
<evidence type="ECO:0000313" key="3">
    <source>
        <dbReference type="Proteomes" id="UP000243376"/>
    </source>
</evidence>
<dbReference type="Proteomes" id="UP000243376">
    <property type="component" value="Unassembled WGS sequence"/>
</dbReference>
<dbReference type="InterPro" id="IPR006342">
    <property type="entry name" value="FkbM_mtfrase"/>
</dbReference>
<dbReference type="InterPro" id="IPR029063">
    <property type="entry name" value="SAM-dependent_MTases_sf"/>
</dbReference>
<name>A0A2J6WWH6_9CHLR</name>
<evidence type="ECO:0000313" key="2">
    <source>
        <dbReference type="EMBL" id="PMP75353.1"/>
    </source>
</evidence>
<comment type="caution">
    <text evidence="2">The sequence shown here is derived from an EMBL/GenBank/DDBJ whole genome shotgun (WGS) entry which is preliminary data.</text>
</comment>
<proteinExistence type="predicted"/>
<protein>
    <recommendedName>
        <fullName evidence="1">Methyltransferase FkbM domain-containing protein</fullName>
    </recommendedName>
</protein>
<accession>A0A2J6WWH6</accession>
<feature type="domain" description="Methyltransferase FkbM" evidence="1">
    <location>
        <begin position="144"/>
        <end position="179"/>
    </location>
</feature>
<reference evidence="2 3" key="1">
    <citation type="submission" date="2018-01" db="EMBL/GenBank/DDBJ databases">
        <title>Metagenomic assembled genomes from two thermal pools in the Uzon Caldera, Kamchatka, Russia.</title>
        <authorList>
            <person name="Wilkins L."/>
            <person name="Ettinger C."/>
        </authorList>
    </citation>
    <scope>NUCLEOTIDE SEQUENCE [LARGE SCALE GENOMIC DNA]</scope>
    <source>
        <strain evidence="2">ZAV-02</strain>
    </source>
</reference>
<dbReference type="AlphaFoldDB" id="A0A2J6WWH6"/>
<dbReference type="Pfam" id="PF05050">
    <property type="entry name" value="Methyltransf_21"/>
    <property type="match status" value="1"/>
</dbReference>
<evidence type="ECO:0000259" key="1">
    <source>
        <dbReference type="Pfam" id="PF05050"/>
    </source>
</evidence>
<organism evidence="2 3">
    <name type="scientific">Chloroflexus aggregans</name>
    <dbReference type="NCBI Taxonomy" id="152260"/>
    <lineage>
        <taxon>Bacteria</taxon>
        <taxon>Bacillati</taxon>
        <taxon>Chloroflexota</taxon>
        <taxon>Chloroflexia</taxon>
        <taxon>Chloroflexales</taxon>
        <taxon>Chloroflexineae</taxon>
        <taxon>Chloroflexaceae</taxon>
        <taxon>Chloroflexus</taxon>
    </lineage>
</organism>